<feature type="transmembrane region" description="Helical" evidence="5">
    <location>
        <begin position="202"/>
        <end position="217"/>
    </location>
</feature>
<evidence type="ECO:0000256" key="5">
    <source>
        <dbReference type="SAM" id="Phobius"/>
    </source>
</evidence>
<dbReference type="Proteomes" id="UP000317355">
    <property type="component" value="Unassembled WGS sequence"/>
</dbReference>
<dbReference type="GO" id="GO:0016020">
    <property type="term" value="C:membrane"/>
    <property type="evidence" value="ECO:0007669"/>
    <property type="project" value="UniProtKB-SubCell"/>
</dbReference>
<feature type="transmembrane region" description="Helical" evidence="5">
    <location>
        <begin position="96"/>
        <end position="114"/>
    </location>
</feature>
<reference evidence="7 8" key="1">
    <citation type="submission" date="2019-07" db="EMBL/GenBank/DDBJ databases">
        <title>The pathways for chlorine oxyanion respiration interact through the shared metabolite chlorate.</title>
        <authorList>
            <person name="Barnum T.P."/>
            <person name="Cheng Y."/>
            <person name="Hill K.A."/>
            <person name="Lucas L.N."/>
            <person name="Carlson H.K."/>
            <person name="Coates J.D."/>
        </authorList>
    </citation>
    <scope>NUCLEOTIDE SEQUENCE [LARGE SCALE GENOMIC DNA]</scope>
    <source>
        <strain evidence="7">BK-3</strain>
    </source>
</reference>
<dbReference type="InterPro" id="IPR007016">
    <property type="entry name" value="O-antigen_ligase-rel_domated"/>
</dbReference>
<feature type="transmembrane region" description="Helical" evidence="5">
    <location>
        <begin position="367"/>
        <end position="385"/>
    </location>
</feature>
<feature type="transmembrane region" description="Helical" evidence="5">
    <location>
        <begin position="123"/>
        <end position="146"/>
    </location>
</feature>
<feature type="domain" description="O-antigen ligase-related" evidence="6">
    <location>
        <begin position="186"/>
        <end position="321"/>
    </location>
</feature>
<name>A0A558DAT4_9GAMM</name>
<evidence type="ECO:0000256" key="1">
    <source>
        <dbReference type="ARBA" id="ARBA00004141"/>
    </source>
</evidence>
<comment type="subcellular location">
    <subcellularLocation>
        <location evidence="1">Membrane</location>
        <topology evidence="1">Multi-pass membrane protein</topology>
    </subcellularLocation>
</comment>
<keyword evidence="7" id="KW-0436">Ligase</keyword>
<feature type="transmembrane region" description="Helical" evidence="5">
    <location>
        <begin position="222"/>
        <end position="242"/>
    </location>
</feature>
<feature type="transmembrane region" description="Helical" evidence="5">
    <location>
        <begin position="66"/>
        <end position="84"/>
    </location>
</feature>
<dbReference type="InterPro" id="IPR051533">
    <property type="entry name" value="WaaL-like"/>
</dbReference>
<evidence type="ECO:0000259" key="6">
    <source>
        <dbReference type="Pfam" id="PF04932"/>
    </source>
</evidence>
<feature type="transmembrane region" description="Helical" evidence="5">
    <location>
        <begin position="343"/>
        <end position="361"/>
    </location>
</feature>
<gene>
    <name evidence="7" type="ORF">FHK82_05190</name>
</gene>
<keyword evidence="4 5" id="KW-0472">Membrane</keyword>
<feature type="transmembrane region" description="Helical" evidence="5">
    <location>
        <begin position="308"/>
        <end position="331"/>
    </location>
</feature>
<feature type="transmembrane region" description="Helical" evidence="5">
    <location>
        <begin position="179"/>
        <end position="196"/>
    </location>
</feature>
<accession>A0A558DAT4</accession>
<comment type="caution">
    <text evidence="7">The sequence shown here is derived from an EMBL/GenBank/DDBJ whole genome shotgun (WGS) entry which is preliminary data.</text>
</comment>
<dbReference type="EMBL" id="VMRY01000010">
    <property type="protein sequence ID" value="TVT58109.1"/>
    <property type="molecule type" value="Genomic_DNA"/>
</dbReference>
<keyword evidence="3 5" id="KW-1133">Transmembrane helix</keyword>
<evidence type="ECO:0000256" key="4">
    <source>
        <dbReference type="ARBA" id="ARBA00023136"/>
    </source>
</evidence>
<evidence type="ECO:0000313" key="8">
    <source>
        <dbReference type="Proteomes" id="UP000317355"/>
    </source>
</evidence>
<dbReference type="PANTHER" id="PTHR37422:SF17">
    <property type="entry name" value="O-ANTIGEN LIGASE"/>
    <property type="match status" value="1"/>
</dbReference>
<sequence length="396" mass="45140">METDLKYEVGRATGVAGWFMRHALILPVIVIASYFIGRGLGDSLQLLYLLCGLYSLRFLDLRPHRTPVYLLILLLVLFLVSVFYPDFSARSFKYWVLYALSGLVLIFTVGVSSLESREADNRVLVWISVALLIGFASELGYFFFILKDFHPATQVNGMILATLAPLIFFHTKEEQKSSASMYVMFYLLSLVLLSFADSRTELLMLLIGGAVYFSFYARKMQVFLFAVPVIIITALAVDGLIINSQPLNSDDGLFQWLNQLSSLRLEIWAEALTHPPENYLTGVGMRRSIEFLPEVSYVKHLHNMFIEIWYETGLLGLLGYLTLIFVLLSNLPRAYQVLEGMDRRVYAVFFSSGVAALIGGILDKGYIHPITRYYMLFCFSVLYILTHSRMHRRKIV</sequence>
<feature type="transmembrane region" description="Helical" evidence="5">
    <location>
        <begin position="152"/>
        <end position="170"/>
    </location>
</feature>
<proteinExistence type="predicted"/>
<protein>
    <submittedName>
        <fullName evidence="7">O-antigen ligase family protein</fullName>
    </submittedName>
</protein>
<organism evidence="7 8">
    <name type="scientific">Sedimenticola thiotaurini</name>
    <dbReference type="NCBI Taxonomy" id="1543721"/>
    <lineage>
        <taxon>Bacteria</taxon>
        <taxon>Pseudomonadati</taxon>
        <taxon>Pseudomonadota</taxon>
        <taxon>Gammaproteobacteria</taxon>
        <taxon>Chromatiales</taxon>
        <taxon>Sedimenticolaceae</taxon>
        <taxon>Sedimenticola</taxon>
    </lineage>
</organism>
<dbReference type="GO" id="GO:0016874">
    <property type="term" value="F:ligase activity"/>
    <property type="evidence" value="ECO:0007669"/>
    <property type="project" value="UniProtKB-KW"/>
</dbReference>
<keyword evidence="2 5" id="KW-0812">Transmembrane</keyword>
<evidence type="ECO:0000313" key="7">
    <source>
        <dbReference type="EMBL" id="TVT58109.1"/>
    </source>
</evidence>
<evidence type="ECO:0000256" key="2">
    <source>
        <dbReference type="ARBA" id="ARBA00022692"/>
    </source>
</evidence>
<dbReference type="PANTHER" id="PTHR37422">
    <property type="entry name" value="TEICHURONIC ACID BIOSYNTHESIS PROTEIN TUAE"/>
    <property type="match status" value="1"/>
</dbReference>
<dbReference type="Pfam" id="PF04932">
    <property type="entry name" value="Wzy_C"/>
    <property type="match status" value="1"/>
</dbReference>
<dbReference type="AlphaFoldDB" id="A0A558DAT4"/>
<evidence type="ECO:0000256" key="3">
    <source>
        <dbReference type="ARBA" id="ARBA00022989"/>
    </source>
</evidence>
<feature type="transmembrane region" description="Helical" evidence="5">
    <location>
        <begin position="12"/>
        <end position="37"/>
    </location>
</feature>